<feature type="compositionally biased region" description="Polar residues" evidence="1">
    <location>
        <begin position="311"/>
        <end position="325"/>
    </location>
</feature>
<dbReference type="AlphaFoldDB" id="A0AA38PI87"/>
<feature type="compositionally biased region" description="Low complexity" evidence="1">
    <location>
        <begin position="375"/>
        <end position="396"/>
    </location>
</feature>
<evidence type="ECO:0000313" key="4">
    <source>
        <dbReference type="Proteomes" id="UP001163846"/>
    </source>
</evidence>
<keyword evidence="2" id="KW-0812">Transmembrane</keyword>
<evidence type="ECO:0000256" key="2">
    <source>
        <dbReference type="SAM" id="Phobius"/>
    </source>
</evidence>
<accession>A0AA38PI87</accession>
<comment type="caution">
    <text evidence="3">The sequence shown here is derived from an EMBL/GenBank/DDBJ whole genome shotgun (WGS) entry which is preliminary data.</text>
</comment>
<dbReference type="Proteomes" id="UP001163846">
    <property type="component" value="Unassembled WGS sequence"/>
</dbReference>
<gene>
    <name evidence="3" type="ORF">F5878DRAFT_282250</name>
</gene>
<feature type="transmembrane region" description="Helical" evidence="2">
    <location>
        <begin position="78"/>
        <end position="97"/>
    </location>
</feature>
<sequence>MFLRIVTIFKAVRAFIFAICMLLSIGCATILSIFLLRQWNDFDLISRIIVIVLTVVHSLGAILLYLMIIVQFKVWLDAARVSIFLVFVLCGALLMTLGRAKLPCSSSGIEDSCTQSTLFVVLSSFVISGLLIIYSVALAVIAHTIPRPLLAKAPSDIDEEGLIRVNSRTQLIPPIEKSEARDFNTDAAYPQMDFSRRGHGLERHGPRPLILANPSEHTAQTPVFHYTVTSSPTTNSSLSTPMSSTIGYKPTPLTQHPYAVAEPFYGRIDSPLPSAYFSRPATPLRRDALSPSPTPDFLRVGYRERLGLNGDSLTSNEPSQVSRSLNGRPGTAHDVHLTMGRLGRSESAQSAPPSLGAPRIRNSLDRPLPNPFQDPPSRITTPSTPSTVSSGTQVPTGTPTVSLSFGSRGFPLPPSYNATLWSQYTNDYLKLHTPIYQAQTPPSTPLSLRPGVHVHSKRFSRPVVVPHRPLSFGSLAASLHSAQLPSPPQPAARLLPHPRLQAHLELVSSQDTPATRSRGFLVAMGSTSTLPTSAKTSRSQFLPTDIPDWLASEHRG</sequence>
<feature type="region of interest" description="Disordered" evidence="1">
    <location>
        <begin position="308"/>
        <end position="396"/>
    </location>
</feature>
<organism evidence="3 4">
    <name type="scientific">Lentinula raphanica</name>
    <dbReference type="NCBI Taxonomy" id="153919"/>
    <lineage>
        <taxon>Eukaryota</taxon>
        <taxon>Fungi</taxon>
        <taxon>Dikarya</taxon>
        <taxon>Basidiomycota</taxon>
        <taxon>Agaricomycotina</taxon>
        <taxon>Agaricomycetes</taxon>
        <taxon>Agaricomycetidae</taxon>
        <taxon>Agaricales</taxon>
        <taxon>Marasmiineae</taxon>
        <taxon>Omphalotaceae</taxon>
        <taxon>Lentinula</taxon>
    </lineage>
</organism>
<keyword evidence="2" id="KW-0472">Membrane</keyword>
<protein>
    <submittedName>
        <fullName evidence="3">Uncharacterized protein</fullName>
    </submittedName>
</protein>
<reference evidence="3" key="1">
    <citation type="submission" date="2022-08" db="EMBL/GenBank/DDBJ databases">
        <authorList>
            <consortium name="DOE Joint Genome Institute"/>
            <person name="Min B."/>
            <person name="Riley R."/>
            <person name="Sierra-Patev S."/>
            <person name="Naranjo-Ortiz M."/>
            <person name="Looney B."/>
            <person name="Konkel Z."/>
            <person name="Slot J.C."/>
            <person name="Sakamoto Y."/>
            <person name="Steenwyk J.L."/>
            <person name="Rokas A."/>
            <person name="Carro J."/>
            <person name="Camarero S."/>
            <person name="Ferreira P."/>
            <person name="Molpeceres G."/>
            <person name="Ruiz-Duenas F.J."/>
            <person name="Serrano A."/>
            <person name="Henrissat B."/>
            <person name="Drula E."/>
            <person name="Hughes K.W."/>
            <person name="Mata J.L."/>
            <person name="Ishikawa N.K."/>
            <person name="Vargas-Isla R."/>
            <person name="Ushijima S."/>
            <person name="Smith C.A."/>
            <person name="Ahrendt S."/>
            <person name="Andreopoulos W."/>
            <person name="He G."/>
            <person name="Labutti K."/>
            <person name="Lipzen A."/>
            <person name="Ng V."/>
            <person name="Sandor L."/>
            <person name="Barry K."/>
            <person name="Martinez A.T."/>
            <person name="Xiao Y."/>
            <person name="Gibbons J.G."/>
            <person name="Terashima K."/>
            <person name="Hibbett D.S."/>
            <person name="Grigoriev I.V."/>
        </authorList>
    </citation>
    <scope>NUCLEOTIDE SEQUENCE</scope>
    <source>
        <strain evidence="3">TFB9207</strain>
    </source>
</reference>
<name>A0AA38PI87_9AGAR</name>
<evidence type="ECO:0000256" key="1">
    <source>
        <dbReference type="SAM" id="MobiDB-lite"/>
    </source>
</evidence>
<feature type="transmembrane region" description="Helical" evidence="2">
    <location>
        <begin position="118"/>
        <end position="142"/>
    </location>
</feature>
<proteinExistence type="predicted"/>
<feature type="transmembrane region" description="Helical" evidence="2">
    <location>
        <begin position="12"/>
        <end position="36"/>
    </location>
</feature>
<keyword evidence="2" id="KW-1133">Transmembrane helix</keyword>
<evidence type="ECO:0000313" key="3">
    <source>
        <dbReference type="EMBL" id="KAJ3843427.1"/>
    </source>
</evidence>
<dbReference type="EMBL" id="MU805976">
    <property type="protein sequence ID" value="KAJ3843427.1"/>
    <property type="molecule type" value="Genomic_DNA"/>
</dbReference>
<dbReference type="PROSITE" id="PS51257">
    <property type="entry name" value="PROKAR_LIPOPROTEIN"/>
    <property type="match status" value="1"/>
</dbReference>
<feature type="transmembrane region" description="Helical" evidence="2">
    <location>
        <begin position="48"/>
        <end position="72"/>
    </location>
</feature>
<keyword evidence="4" id="KW-1185">Reference proteome</keyword>